<reference evidence="2" key="1">
    <citation type="submission" date="2015-11" db="EMBL/GenBank/DDBJ databases">
        <title>De novo transcriptome assembly of four potential Pierce s Disease insect vectors from Arizona vineyards.</title>
        <authorList>
            <person name="Tassone E.E."/>
        </authorList>
    </citation>
    <scope>NUCLEOTIDE SEQUENCE</scope>
</reference>
<keyword evidence="1" id="KW-0175">Coiled coil</keyword>
<dbReference type="Gene3D" id="1.10.287.1490">
    <property type="match status" value="1"/>
</dbReference>
<accession>A0A1B6G213</accession>
<proteinExistence type="predicted"/>
<feature type="non-terminal residue" evidence="2">
    <location>
        <position position="152"/>
    </location>
</feature>
<sequence>DRISQLIDMIRDLSTKCDQIHCDMRSELTKISDKVDSLQFNTRVKVREAESTTQTNNENVDTIREQLMKCIDEKNAKIAELQADKKLMMEEIGIHKAEVASYKAEVGSLIKEIEDLCKENNTLKTDLKYLQYRNNELLSKIEILHSEIITCP</sequence>
<dbReference type="AlphaFoldDB" id="A0A1B6G213"/>
<evidence type="ECO:0000313" key="2">
    <source>
        <dbReference type="EMBL" id="JAS56486.1"/>
    </source>
</evidence>
<organism evidence="2">
    <name type="scientific">Cuerna arida</name>
    <dbReference type="NCBI Taxonomy" id="1464854"/>
    <lineage>
        <taxon>Eukaryota</taxon>
        <taxon>Metazoa</taxon>
        <taxon>Ecdysozoa</taxon>
        <taxon>Arthropoda</taxon>
        <taxon>Hexapoda</taxon>
        <taxon>Insecta</taxon>
        <taxon>Pterygota</taxon>
        <taxon>Neoptera</taxon>
        <taxon>Paraneoptera</taxon>
        <taxon>Hemiptera</taxon>
        <taxon>Auchenorrhyncha</taxon>
        <taxon>Membracoidea</taxon>
        <taxon>Cicadellidae</taxon>
        <taxon>Cicadellinae</taxon>
        <taxon>Proconiini</taxon>
        <taxon>Cuerna</taxon>
    </lineage>
</organism>
<protein>
    <submittedName>
        <fullName evidence="2">Uncharacterized protein</fullName>
    </submittedName>
</protein>
<name>A0A1B6G213_9HEMI</name>
<evidence type="ECO:0000256" key="1">
    <source>
        <dbReference type="SAM" id="Coils"/>
    </source>
</evidence>
<dbReference type="EMBL" id="GECZ01013283">
    <property type="protein sequence ID" value="JAS56486.1"/>
    <property type="molecule type" value="Transcribed_RNA"/>
</dbReference>
<feature type="non-terminal residue" evidence="2">
    <location>
        <position position="1"/>
    </location>
</feature>
<gene>
    <name evidence="2" type="ORF">g.1498</name>
</gene>
<feature type="coiled-coil region" evidence="1">
    <location>
        <begin position="64"/>
        <end position="119"/>
    </location>
</feature>